<comment type="similarity">
    <text evidence="2">Belongs to the drug/metabolite transporter (DMT) superfamily. Small multidrug resistance (SMR) (TC 2.A.7.1) family. Mmr subfamily.</text>
</comment>
<dbReference type="GO" id="GO:0046677">
    <property type="term" value="P:response to antibiotic"/>
    <property type="evidence" value="ECO:0007669"/>
    <property type="project" value="UniProtKB-KW"/>
</dbReference>
<dbReference type="PANTHER" id="PTHR30561">
    <property type="entry name" value="SMR FAMILY PROTON-DEPENDENT DRUG EFFLUX TRANSPORTER SUGE"/>
    <property type="match status" value="1"/>
</dbReference>
<dbReference type="OrthoDB" id="3175079at2"/>
<keyword evidence="5 9" id="KW-0812">Transmembrane</keyword>
<dbReference type="GO" id="GO:0015199">
    <property type="term" value="F:amino-acid betaine transmembrane transporter activity"/>
    <property type="evidence" value="ECO:0007669"/>
    <property type="project" value="TreeGrafter"/>
</dbReference>
<evidence type="ECO:0000256" key="5">
    <source>
        <dbReference type="ARBA" id="ARBA00022692"/>
    </source>
</evidence>
<feature type="transmembrane region" description="Helical" evidence="10">
    <location>
        <begin position="56"/>
        <end position="78"/>
    </location>
</feature>
<proteinExistence type="inferred from homology"/>
<evidence type="ECO:0000256" key="6">
    <source>
        <dbReference type="ARBA" id="ARBA00022989"/>
    </source>
</evidence>
<name>A0A077HHS9_9CORY</name>
<accession>A0A077HHS9</accession>
<evidence type="ECO:0000313" key="11">
    <source>
        <dbReference type="EMBL" id="AIL96623.1"/>
    </source>
</evidence>
<feature type="transmembrane region" description="Helical" evidence="10">
    <location>
        <begin position="30"/>
        <end position="49"/>
    </location>
</feature>
<evidence type="ECO:0000256" key="3">
    <source>
        <dbReference type="ARBA" id="ARBA00022448"/>
    </source>
</evidence>
<dbReference type="InterPro" id="IPR037185">
    <property type="entry name" value="EmrE-like"/>
</dbReference>
<keyword evidence="12" id="KW-1185">Reference proteome</keyword>
<gene>
    <name evidence="11" type="ORF">CUREI_04345</name>
</gene>
<dbReference type="InterPro" id="IPR045324">
    <property type="entry name" value="Small_multidrug_res"/>
</dbReference>
<dbReference type="InterPro" id="IPR000390">
    <property type="entry name" value="Small_drug/metabolite_transptr"/>
</dbReference>
<evidence type="ECO:0000256" key="7">
    <source>
        <dbReference type="ARBA" id="ARBA00023136"/>
    </source>
</evidence>
<dbReference type="HOGENOM" id="CLU_133067_0_3_11"/>
<dbReference type="PANTHER" id="PTHR30561:SF1">
    <property type="entry name" value="MULTIDRUG TRANSPORTER EMRE"/>
    <property type="match status" value="1"/>
</dbReference>
<evidence type="ECO:0000256" key="4">
    <source>
        <dbReference type="ARBA" id="ARBA00022475"/>
    </source>
</evidence>
<organism evidence="11 12">
    <name type="scientific">Corynebacterium ureicelerivorans</name>
    <dbReference type="NCBI Taxonomy" id="401472"/>
    <lineage>
        <taxon>Bacteria</taxon>
        <taxon>Bacillati</taxon>
        <taxon>Actinomycetota</taxon>
        <taxon>Actinomycetes</taxon>
        <taxon>Mycobacteriales</taxon>
        <taxon>Corynebacteriaceae</taxon>
        <taxon>Corynebacterium</taxon>
    </lineage>
</organism>
<keyword evidence="3" id="KW-0813">Transport</keyword>
<evidence type="ECO:0000256" key="8">
    <source>
        <dbReference type="ARBA" id="ARBA00023251"/>
    </source>
</evidence>
<keyword evidence="8" id="KW-0046">Antibiotic resistance</keyword>
<dbReference type="AlphaFoldDB" id="A0A077HHS9"/>
<dbReference type="EMBL" id="CP009215">
    <property type="protein sequence ID" value="AIL96623.1"/>
    <property type="molecule type" value="Genomic_DNA"/>
</dbReference>
<dbReference type="Proteomes" id="UP000028939">
    <property type="component" value="Chromosome"/>
</dbReference>
<keyword evidence="4" id="KW-1003">Cell membrane</keyword>
<evidence type="ECO:0000256" key="2">
    <source>
        <dbReference type="ARBA" id="ARBA00007822"/>
    </source>
</evidence>
<evidence type="ECO:0000313" key="12">
    <source>
        <dbReference type="Proteomes" id="UP000028939"/>
    </source>
</evidence>
<keyword evidence="7 10" id="KW-0472">Membrane</keyword>
<evidence type="ECO:0000256" key="1">
    <source>
        <dbReference type="ARBA" id="ARBA00004651"/>
    </source>
</evidence>
<evidence type="ECO:0000256" key="9">
    <source>
        <dbReference type="RuleBase" id="RU003942"/>
    </source>
</evidence>
<protein>
    <submittedName>
        <fullName evidence="11">Cation transporter</fullName>
    </submittedName>
</protein>
<dbReference type="GO" id="GO:0031460">
    <property type="term" value="P:glycine betaine transport"/>
    <property type="evidence" value="ECO:0007669"/>
    <property type="project" value="TreeGrafter"/>
</dbReference>
<dbReference type="Gene3D" id="1.10.3730.20">
    <property type="match status" value="1"/>
</dbReference>
<dbReference type="Pfam" id="PF00893">
    <property type="entry name" value="Multi_Drug_Res"/>
    <property type="match status" value="1"/>
</dbReference>
<evidence type="ECO:0000256" key="10">
    <source>
        <dbReference type="SAM" id="Phobius"/>
    </source>
</evidence>
<comment type="subcellular location">
    <subcellularLocation>
        <location evidence="1 9">Cell membrane</location>
        <topology evidence="1 9">Multi-pass membrane protein</topology>
    </subcellularLocation>
</comment>
<feature type="transmembrane region" description="Helical" evidence="10">
    <location>
        <begin position="84"/>
        <end position="103"/>
    </location>
</feature>
<keyword evidence="6 10" id="KW-1133">Transmembrane helix</keyword>
<dbReference type="STRING" id="401472.CUREI_04345"/>
<dbReference type="GO" id="GO:0015220">
    <property type="term" value="F:choline transmembrane transporter activity"/>
    <property type="evidence" value="ECO:0007669"/>
    <property type="project" value="TreeGrafter"/>
</dbReference>
<dbReference type="RefSeq" id="WP_038610824.1">
    <property type="nucleotide sequence ID" value="NZ_CP009215.1"/>
</dbReference>
<dbReference type="KEGG" id="cuv:CUREI_04345"/>
<sequence length="119" mass="12260">MKQWFLLAGAITTEVAATLSLKAALNHPSWYIVVAAGYIGAFVFLTFCLREGMQIGVAYGIWGASGVVLAAVLSAAIFGEPLTAVMGLGMVLIISGVLTVELGSQKAQQTAAQEAGVNS</sequence>
<reference evidence="11 12" key="1">
    <citation type="submission" date="2014-08" db="EMBL/GenBank/DDBJ databases">
        <title>Complete genome sequence of Corynebacterium ureicelerivorans DSM 45051, a lipophilic and urea-splitting isolate from a blood culture of a septicaemia patient.</title>
        <authorList>
            <person name="Tippelt A."/>
            <person name="Albersmeier A."/>
            <person name="Brinkrolf K."/>
            <person name="Ruckert C."/>
            <person name="Tauch A."/>
        </authorList>
    </citation>
    <scope>NUCLEOTIDE SEQUENCE [LARGE SCALE GENOMIC DNA]</scope>
    <source>
        <strain evidence="11 12">IMMIB RIV-2301</strain>
    </source>
</reference>
<dbReference type="SUPFAM" id="SSF103481">
    <property type="entry name" value="Multidrug resistance efflux transporter EmrE"/>
    <property type="match status" value="1"/>
</dbReference>
<dbReference type="GO" id="GO:0005886">
    <property type="term" value="C:plasma membrane"/>
    <property type="evidence" value="ECO:0007669"/>
    <property type="project" value="UniProtKB-SubCell"/>
</dbReference>
<dbReference type="GO" id="GO:0015297">
    <property type="term" value="F:antiporter activity"/>
    <property type="evidence" value="ECO:0007669"/>
    <property type="project" value="TreeGrafter"/>
</dbReference>